<proteinExistence type="predicted"/>
<organism evidence="2 3">
    <name type="scientific">[Candida] arabinofermentans NRRL YB-2248</name>
    <dbReference type="NCBI Taxonomy" id="983967"/>
    <lineage>
        <taxon>Eukaryota</taxon>
        <taxon>Fungi</taxon>
        <taxon>Dikarya</taxon>
        <taxon>Ascomycota</taxon>
        <taxon>Saccharomycotina</taxon>
        <taxon>Pichiomycetes</taxon>
        <taxon>Pichiales</taxon>
        <taxon>Pichiaceae</taxon>
        <taxon>Ogataea</taxon>
        <taxon>Ogataea/Candida clade</taxon>
    </lineage>
</organism>
<dbReference type="EMBL" id="KV453855">
    <property type="protein sequence ID" value="ODV84757.1"/>
    <property type="molecule type" value="Genomic_DNA"/>
</dbReference>
<feature type="chain" id="PRO_5009163029" evidence="1">
    <location>
        <begin position="22"/>
        <end position="310"/>
    </location>
</feature>
<evidence type="ECO:0000313" key="2">
    <source>
        <dbReference type="EMBL" id="ODV84757.1"/>
    </source>
</evidence>
<evidence type="ECO:0000313" key="3">
    <source>
        <dbReference type="Proteomes" id="UP000094801"/>
    </source>
</evidence>
<name>A0A1E4SZ30_9ASCO</name>
<gene>
    <name evidence="2" type="ORF">CANARDRAFT_28898</name>
</gene>
<accession>A0A1E4SZ30</accession>
<keyword evidence="3" id="KW-1185">Reference proteome</keyword>
<feature type="signal peptide" evidence="1">
    <location>
        <begin position="1"/>
        <end position="21"/>
    </location>
</feature>
<evidence type="ECO:0000256" key="1">
    <source>
        <dbReference type="SAM" id="SignalP"/>
    </source>
</evidence>
<reference evidence="3" key="1">
    <citation type="submission" date="2016-04" db="EMBL/GenBank/DDBJ databases">
        <title>Comparative genomics of biotechnologically important yeasts.</title>
        <authorList>
            <consortium name="DOE Joint Genome Institute"/>
            <person name="Riley R."/>
            <person name="Haridas S."/>
            <person name="Wolfe K.H."/>
            <person name="Lopes M.R."/>
            <person name="Hittinger C.T."/>
            <person name="Goker M."/>
            <person name="Salamov A."/>
            <person name="Wisecaver J."/>
            <person name="Long T.M."/>
            <person name="Aerts A.L."/>
            <person name="Barry K."/>
            <person name="Choi C."/>
            <person name="Clum A."/>
            <person name="Coughlan A.Y."/>
            <person name="Deshpande S."/>
            <person name="Douglass A.P."/>
            <person name="Hanson S.J."/>
            <person name="Klenk H.-P."/>
            <person name="Labutti K."/>
            <person name="Lapidus A."/>
            <person name="Lindquist E."/>
            <person name="Lipzen A."/>
            <person name="Meier-Kolthoff J.P."/>
            <person name="Ohm R.A."/>
            <person name="Otillar R.P."/>
            <person name="Pangilinan J."/>
            <person name="Peng Y."/>
            <person name="Rokas A."/>
            <person name="Rosa C.A."/>
            <person name="Scheuner C."/>
            <person name="Sibirny A.A."/>
            <person name="Slot J.C."/>
            <person name="Stielow J.B."/>
            <person name="Sun H."/>
            <person name="Kurtzman C.P."/>
            <person name="Blackwell M."/>
            <person name="Grigoriev I.V."/>
            <person name="Jeffries T.W."/>
        </authorList>
    </citation>
    <scope>NUCLEOTIDE SEQUENCE [LARGE SCALE GENOMIC DNA]</scope>
    <source>
        <strain evidence="3">NRRL YB-2248</strain>
    </source>
</reference>
<sequence length="310" mass="34925">MIKCTYILLLVQFFLIYTACGVRLSPRTTVNAVIKEQTQTSTNVTTSAQTINTGFSTEILENLFAVVNDDYAYNYQEWSSFLSAHSTMEQVQLFSRYFQRQNLNQDRLKTATEAYEAMITVVPWSARLISEMKMLYQSPSDLSDYLDILTTEHKYSAPDPSAAYYSSGSIVYNSREVSLALLYDQYYHADDWLAFLNKHQNVSAVSVFTNLYPRTTLNIVQETQLLAAYSEIITLVPWNQRVLEVASAVHENRTDATSIMASIETADTTSYLGETSTTLSYTTSDNAALAQVKGYTLLGLLTYLVISLVL</sequence>
<dbReference type="AlphaFoldDB" id="A0A1E4SZ30"/>
<dbReference type="Proteomes" id="UP000094801">
    <property type="component" value="Unassembled WGS sequence"/>
</dbReference>
<keyword evidence="1" id="KW-0732">Signal</keyword>
<protein>
    <submittedName>
        <fullName evidence="2">Uncharacterized protein</fullName>
    </submittedName>
</protein>